<dbReference type="RefSeq" id="WP_102628211.1">
    <property type="nucleotide sequence ID" value="NZ_PDOH01000018.1"/>
</dbReference>
<dbReference type="GO" id="GO:0030288">
    <property type="term" value="C:outer membrane-bounded periplasmic space"/>
    <property type="evidence" value="ECO:0007669"/>
    <property type="project" value="InterPro"/>
</dbReference>
<feature type="domain" description="Thioredoxin" evidence="6">
    <location>
        <begin position="35"/>
        <end position="174"/>
    </location>
</feature>
<dbReference type="InterPro" id="IPR004799">
    <property type="entry name" value="Periplasmic_diS_OxRdtase_DsbE"/>
</dbReference>
<dbReference type="EMBL" id="PNRE01000053">
    <property type="protein sequence ID" value="PMR69064.1"/>
    <property type="molecule type" value="Genomic_DNA"/>
</dbReference>
<reference evidence="7 8" key="1">
    <citation type="submission" date="2018-01" db="EMBL/GenBank/DDBJ databases">
        <title>Halomonas endophytica sp. nov., isolated from storage liquid in the stems of Populus euphratica.</title>
        <authorList>
            <person name="Chen C."/>
        </authorList>
    </citation>
    <scope>NUCLEOTIDE SEQUENCE [LARGE SCALE GENOMIC DNA]</scope>
    <source>
        <strain evidence="7 8">DSM 26881</strain>
    </source>
</reference>
<dbReference type="InterPro" id="IPR036249">
    <property type="entry name" value="Thioredoxin-like_sf"/>
</dbReference>
<keyword evidence="4" id="KW-1015">Disulfide bond</keyword>
<dbReference type="Gene3D" id="3.40.30.10">
    <property type="entry name" value="Glutaredoxin"/>
    <property type="match status" value="1"/>
</dbReference>
<keyword evidence="5" id="KW-0676">Redox-active center</keyword>
<dbReference type="GO" id="GO:0015036">
    <property type="term" value="F:disulfide oxidoreductase activity"/>
    <property type="evidence" value="ECO:0007669"/>
    <property type="project" value="InterPro"/>
</dbReference>
<keyword evidence="8" id="KW-1185">Reference proteome</keyword>
<dbReference type="NCBIfam" id="TIGR00385">
    <property type="entry name" value="dsbE"/>
    <property type="match status" value="1"/>
</dbReference>
<keyword evidence="3" id="KW-0201">Cytochrome c-type biogenesis</keyword>
<dbReference type="SUPFAM" id="SSF52833">
    <property type="entry name" value="Thioredoxin-like"/>
    <property type="match status" value="1"/>
</dbReference>
<dbReference type="PANTHER" id="PTHR42852">
    <property type="entry name" value="THIOL:DISULFIDE INTERCHANGE PROTEIN DSBE"/>
    <property type="match status" value="1"/>
</dbReference>
<sequence>MKRRLLLLLPLAGFLVLSVFLYQGLSLNPFHRDSALMARDFPEFDLATLEDAERRVDRSLLTTGEVTLVNVWGEWCPECKREMPQLLDLAERGVRLVGISYKDTREKGLGFLEEFGDPFEINIFDPDGELAFELGVYGAPETFLVDADGVIRYHHTGYIAPGEVREKILPEVEKWR</sequence>
<comment type="caution">
    <text evidence="7">The sequence shown here is derived from an EMBL/GenBank/DDBJ whole genome shotgun (WGS) entry which is preliminary data.</text>
</comment>
<gene>
    <name evidence="7" type="ORF">C1H66_12450</name>
</gene>
<dbReference type="OrthoDB" id="9799347at2"/>
<evidence type="ECO:0000256" key="4">
    <source>
        <dbReference type="ARBA" id="ARBA00023157"/>
    </source>
</evidence>
<accession>A0A2N7TLK0</accession>
<comment type="subcellular location">
    <subcellularLocation>
        <location evidence="1">Cell inner membrane</location>
        <topology evidence="1">Single-pass membrane protein</topology>
        <orientation evidence="1">Periplasmic side</orientation>
    </subcellularLocation>
</comment>
<evidence type="ECO:0000256" key="3">
    <source>
        <dbReference type="ARBA" id="ARBA00022748"/>
    </source>
</evidence>
<evidence type="ECO:0000259" key="6">
    <source>
        <dbReference type="PROSITE" id="PS51352"/>
    </source>
</evidence>
<evidence type="ECO:0000313" key="8">
    <source>
        <dbReference type="Proteomes" id="UP000235346"/>
    </source>
</evidence>
<dbReference type="AlphaFoldDB" id="A0A2N7TLK0"/>
<organism evidence="7 8">
    <name type="scientific">Halomonas heilongjiangensis</name>
    <dbReference type="NCBI Taxonomy" id="1387883"/>
    <lineage>
        <taxon>Bacteria</taxon>
        <taxon>Pseudomonadati</taxon>
        <taxon>Pseudomonadota</taxon>
        <taxon>Gammaproteobacteria</taxon>
        <taxon>Oceanospirillales</taxon>
        <taxon>Halomonadaceae</taxon>
        <taxon>Halomonas</taxon>
    </lineage>
</organism>
<dbReference type="PANTHER" id="PTHR42852:SF6">
    <property type="entry name" value="THIOL:DISULFIDE INTERCHANGE PROTEIN DSBE"/>
    <property type="match status" value="1"/>
</dbReference>
<dbReference type="InterPro" id="IPR050553">
    <property type="entry name" value="Thioredoxin_ResA/DsbE_sf"/>
</dbReference>
<evidence type="ECO:0000256" key="2">
    <source>
        <dbReference type="ARBA" id="ARBA00007758"/>
    </source>
</evidence>
<dbReference type="GO" id="GO:0017004">
    <property type="term" value="P:cytochrome complex assembly"/>
    <property type="evidence" value="ECO:0007669"/>
    <property type="project" value="UniProtKB-KW"/>
</dbReference>
<proteinExistence type="inferred from homology"/>
<evidence type="ECO:0000256" key="5">
    <source>
        <dbReference type="ARBA" id="ARBA00023284"/>
    </source>
</evidence>
<dbReference type="GO" id="GO:0005886">
    <property type="term" value="C:plasma membrane"/>
    <property type="evidence" value="ECO:0007669"/>
    <property type="project" value="UniProtKB-SubCell"/>
</dbReference>
<evidence type="ECO:0000313" key="7">
    <source>
        <dbReference type="EMBL" id="PMR69064.1"/>
    </source>
</evidence>
<comment type="similarity">
    <text evidence="2">Belongs to the thioredoxin family. DsbE subfamily.</text>
</comment>
<dbReference type="InterPro" id="IPR013766">
    <property type="entry name" value="Thioredoxin_domain"/>
</dbReference>
<dbReference type="Pfam" id="PF08534">
    <property type="entry name" value="Redoxin"/>
    <property type="match status" value="1"/>
</dbReference>
<evidence type="ECO:0000256" key="1">
    <source>
        <dbReference type="ARBA" id="ARBA00004383"/>
    </source>
</evidence>
<dbReference type="InterPro" id="IPR013740">
    <property type="entry name" value="Redoxin"/>
</dbReference>
<dbReference type="PROSITE" id="PS51352">
    <property type="entry name" value="THIOREDOXIN_2"/>
    <property type="match status" value="1"/>
</dbReference>
<dbReference type="CDD" id="cd03010">
    <property type="entry name" value="TlpA_like_DsbE"/>
    <property type="match status" value="1"/>
</dbReference>
<dbReference type="Proteomes" id="UP000235346">
    <property type="component" value="Unassembled WGS sequence"/>
</dbReference>
<protein>
    <submittedName>
        <fullName evidence="7">DsbE family thiol:disulfide interchange protein</fullName>
    </submittedName>
</protein>
<name>A0A2N7TLK0_9GAMM</name>